<gene>
    <name evidence="2" type="ORF">SAMN02745977_00885</name>
</gene>
<evidence type="ECO:0000313" key="3">
    <source>
        <dbReference type="Proteomes" id="UP000199531"/>
    </source>
</evidence>
<dbReference type="Proteomes" id="UP000199531">
    <property type="component" value="Unassembled WGS sequence"/>
</dbReference>
<reference evidence="2 3" key="1">
    <citation type="submission" date="2016-10" db="EMBL/GenBank/DDBJ databases">
        <authorList>
            <person name="de Groot N.N."/>
        </authorList>
    </citation>
    <scope>NUCLEOTIDE SEQUENCE [LARGE SCALE GENOMIC DNA]</scope>
    <source>
        <strain evidence="2 3">DSM 15123</strain>
    </source>
</reference>
<organism evidence="2 3">
    <name type="scientific">Brachymonas denitrificans DSM 15123</name>
    <dbReference type="NCBI Taxonomy" id="1121117"/>
    <lineage>
        <taxon>Bacteria</taxon>
        <taxon>Pseudomonadati</taxon>
        <taxon>Pseudomonadota</taxon>
        <taxon>Betaproteobacteria</taxon>
        <taxon>Burkholderiales</taxon>
        <taxon>Comamonadaceae</taxon>
        <taxon>Brachymonas</taxon>
    </lineage>
</organism>
<dbReference type="InterPro" id="IPR051783">
    <property type="entry name" value="NAD(P)-dependent_oxidoreduct"/>
</dbReference>
<dbReference type="InterPro" id="IPR001509">
    <property type="entry name" value="Epimerase_deHydtase"/>
</dbReference>
<dbReference type="GO" id="GO:0005737">
    <property type="term" value="C:cytoplasm"/>
    <property type="evidence" value="ECO:0007669"/>
    <property type="project" value="TreeGrafter"/>
</dbReference>
<keyword evidence="3" id="KW-1185">Reference proteome</keyword>
<evidence type="ECO:0000313" key="2">
    <source>
        <dbReference type="EMBL" id="SEN25323.1"/>
    </source>
</evidence>
<dbReference type="InterPro" id="IPR036291">
    <property type="entry name" value="NAD(P)-bd_dom_sf"/>
</dbReference>
<proteinExistence type="predicted"/>
<dbReference type="STRING" id="1121117.SAMN02745977_00885"/>
<dbReference type="GO" id="GO:0004029">
    <property type="term" value="F:aldehyde dehydrogenase (NAD+) activity"/>
    <property type="evidence" value="ECO:0007669"/>
    <property type="project" value="TreeGrafter"/>
</dbReference>
<sequence length="309" mass="34564">MMHRVRSRALPARFRRHRLLIVGCGDVGTRLVHSLQPVPRRVQVLALNSTPERAEALRAAGIRVLAGNLDEPSTLRRLAGLAHSLVHLAPPGTASPTTDPRIRALIAALRRGRLPQRVVYGSTSGVYGNRQGRWTEETTQPAPLTARAQRRVDAEQALRQWGRAGQGLPAVRILRIPGIYAPDREGGTPRERLQRGTPVLAQQDDVFTNHIHADDLARACLRALWKGAPQRIYNANDDSCSRMGDYFDMAADLYGLPRPPRLPLAQAREQLPPTLLSFMQESRRLHNRRLKRELGLVLRYPTPEQGLRV</sequence>
<dbReference type="EMBL" id="FOCW01000001">
    <property type="protein sequence ID" value="SEN25323.1"/>
    <property type="molecule type" value="Genomic_DNA"/>
</dbReference>
<dbReference type="RefSeq" id="WP_407640929.1">
    <property type="nucleotide sequence ID" value="NZ_FOCW01000001.1"/>
</dbReference>
<feature type="domain" description="NAD-dependent epimerase/dehydratase" evidence="1">
    <location>
        <begin position="20"/>
        <end position="234"/>
    </location>
</feature>
<dbReference type="Gene3D" id="3.40.50.720">
    <property type="entry name" value="NAD(P)-binding Rossmann-like Domain"/>
    <property type="match status" value="1"/>
</dbReference>
<dbReference type="AlphaFoldDB" id="A0A1H8F0P0"/>
<dbReference type="PANTHER" id="PTHR48079:SF6">
    <property type="entry name" value="NAD(P)-BINDING DOMAIN-CONTAINING PROTEIN-RELATED"/>
    <property type="match status" value="1"/>
</dbReference>
<protein>
    <submittedName>
        <fullName evidence="2">Nucleoside-diphosphate-sugar epimerase</fullName>
    </submittedName>
</protein>
<accession>A0A1H8F0P0</accession>
<dbReference type="CDD" id="cd05266">
    <property type="entry name" value="SDR_a4"/>
    <property type="match status" value="1"/>
</dbReference>
<dbReference type="PANTHER" id="PTHR48079">
    <property type="entry name" value="PROTEIN YEEZ"/>
    <property type="match status" value="1"/>
</dbReference>
<dbReference type="SUPFAM" id="SSF51735">
    <property type="entry name" value="NAD(P)-binding Rossmann-fold domains"/>
    <property type="match status" value="1"/>
</dbReference>
<evidence type="ECO:0000259" key="1">
    <source>
        <dbReference type="Pfam" id="PF01370"/>
    </source>
</evidence>
<dbReference type="Pfam" id="PF01370">
    <property type="entry name" value="Epimerase"/>
    <property type="match status" value="1"/>
</dbReference>
<name>A0A1H8F0P0_9BURK</name>